<dbReference type="Pfam" id="PF00072">
    <property type="entry name" value="Response_reg"/>
    <property type="match status" value="1"/>
</dbReference>
<evidence type="ECO:0000259" key="2">
    <source>
        <dbReference type="PROSITE" id="PS50110"/>
    </source>
</evidence>
<keyword evidence="1" id="KW-0597">Phosphoprotein</keyword>
<dbReference type="FunFam" id="3.40.50.2300:FF:000361">
    <property type="entry name" value="Two-component system response regulator"/>
    <property type="match status" value="1"/>
</dbReference>
<dbReference type="RefSeq" id="WP_131838430.1">
    <property type="nucleotide sequence ID" value="NZ_SLWB01000003.1"/>
</dbReference>
<sequence>MTCIIVEDERPAAERLKKMVEQYDPTIEVAALTDSISSTVAYLSSHPHPDFMLMDIQLGDGISFEILEQVAISCPIIFTTAFNEYAIKAFKVNSIDYLLKPIDKDELEAALKKLNGHLASSIPATVVSAEAIAQAMRMLTGTYKERFITRIGDKLHMLPVSSIAAFTSMEKSTYAYTLEGKMVSVDHTLDQIESLVDPSKFFRISRKHIVALSGITDVVVYSSSRLRLNVKGVKDDEVIVSREKCGMFKEWLDR</sequence>
<evidence type="ECO:0000313" key="5">
    <source>
        <dbReference type="Proteomes" id="UP000294830"/>
    </source>
</evidence>
<dbReference type="PROSITE" id="PS50930">
    <property type="entry name" value="HTH_LYTTR"/>
    <property type="match status" value="1"/>
</dbReference>
<protein>
    <submittedName>
        <fullName evidence="4">Two-component system LytT family response regulator</fullName>
    </submittedName>
</protein>
<keyword evidence="5" id="KW-1185">Reference proteome</keyword>
<dbReference type="PANTHER" id="PTHR37299">
    <property type="entry name" value="TRANSCRIPTIONAL REGULATOR-RELATED"/>
    <property type="match status" value="1"/>
</dbReference>
<accession>A0A4R2EPX9</accession>
<evidence type="ECO:0000313" key="4">
    <source>
        <dbReference type="EMBL" id="TCN70565.1"/>
    </source>
</evidence>
<feature type="domain" description="HTH LytTR-type" evidence="3">
    <location>
        <begin position="147"/>
        <end position="254"/>
    </location>
</feature>
<dbReference type="PROSITE" id="PS50110">
    <property type="entry name" value="RESPONSE_REGULATORY"/>
    <property type="match status" value="1"/>
</dbReference>
<dbReference type="InterPro" id="IPR011006">
    <property type="entry name" value="CheY-like_superfamily"/>
</dbReference>
<dbReference type="Gene3D" id="2.40.50.1020">
    <property type="entry name" value="LytTr DNA-binding domain"/>
    <property type="match status" value="1"/>
</dbReference>
<feature type="modified residue" description="4-aspartylphosphate" evidence="1">
    <location>
        <position position="55"/>
    </location>
</feature>
<dbReference type="EMBL" id="SLWB01000003">
    <property type="protein sequence ID" value="TCN70565.1"/>
    <property type="molecule type" value="Genomic_DNA"/>
</dbReference>
<dbReference type="InterPro" id="IPR001789">
    <property type="entry name" value="Sig_transdc_resp-reg_receiver"/>
</dbReference>
<name>A0A4R2EPX9_9BACT</name>
<dbReference type="InterPro" id="IPR046947">
    <property type="entry name" value="LytR-like"/>
</dbReference>
<evidence type="ECO:0000256" key="1">
    <source>
        <dbReference type="PROSITE-ProRule" id="PRU00169"/>
    </source>
</evidence>
<dbReference type="Gene3D" id="3.40.50.2300">
    <property type="match status" value="1"/>
</dbReference>
<proteinExistence type="predicted"/>
<dbReference type="SMART" id="SM00448">
    <property type="entry name" value="REC"/>
    <property type="match status" value="1"/>
</dbReference>
<dbReference type="InterPro" id="IPR007492">
    <property type="entry name" value="LytTR_DNA-bd_dom"/>
</dbReference>
<comment type="caution">
    <text evidence="4">The sequence shown here is derived from an EMBL/GenBank/DDBJ whole genome shotgun (WGS) entry which is preliminary data.</text>
</comment>
<dbReference type="Proteomes" id="UP000294830">
    <property type="component" value="Unassembled WGS sequence"/>
</dbReference>
<dbReference type="PANTHER" id="PTHR37299:SF1">
    <property type="entry name" value="STAGE 0 SPORULATION PROTEIN A HOMOLOG"/>
    <property type="match status" value="1"/>
</dbReference>
<reference evidence="4 5" key="1">
    <citation type="submission" date="2019-03" db="EMBL/GenBank/DDBJ databases">
        <title>Genomic Encyclopedia of Archaeal and Bacterial Type Strains, Phase II (KMG-II): from individual species to whole genera.</title>
        <authorList>
            <person name="Goeker M."/>
        </authorList>
    </citation>
    <scope>NUCLEOTIDE SEQUENCE [LARGE SCALE GENOMIC DNA]</scope>
    <source>
        <strain evidence="4 5">RL-C</strain>
    </source>
</reference>
<dbReference type="AlphaFoldDB" id="A0A4R2EPX9"/>
<organism evidence="4 5">
    <name type="scientific">Acetobacteroides hydrogenigenes</name>
    <dbReference type="NCBI Taxonomy" id="979970"/>
    <lineage>
        <taxon>Bacteria</taxon>
        <taxon>Pseudomonadati</taxon>
        <taxon>Bacteroidota</taxon>
        <taxon>Bacteroidia</taxon>
        <taxon>Bacteroidales</taxon>
        <taxon>Rikenellaceae</taxon>
        <taxon>Acetobacteroides</taxon>
    </lineage>
</organism>
<evidence type="ECO:0000259" key="3">
    <source>
        <dbReference type="PROSITE" id="PS50930"/>
    </source>
</evidence>
<dbReference type="OrthoDB" id="1490554at2"/>
<feature type="domain" description="Response regulatory" evidence="2">
    <location>
        <begin position="2"/>
        <end position="115"/>
    </location>
</feature>
<gene>
    <name evidence="4" type="ORF">CLV25_10381</name>
</gene>
<dbReference type="SUPFAM" id="SSF52172">
    <property type="entry name" value="CheY-like"/>
    <property type="match status" value="1"/>
</dbReference>
<dbReference type="Pfam" id="PF04397">
    <property type="entry name" value="LytTR"/>
    <property type="match status" value="1"/>
</dbReference>
<dbReference type="GO" id="GO:0000156">
    <property type="term" value="F:phosphorelay response regulator activity"/>
    <property type="evidence" value="ECO:0007669"/>
    <property type="project" value="InterPro"/>
</dbReference>
<dbReference type="SMART" id="SM00850">
    <property type="entry name" value="LytTR"/>
    <property type="match status" value="1"/>
</dbReference>
<dbReference type="GO" id="GO:0003677">
    <property type="term" value="F:DNA binding"/>
    <property type="evidence" value="ECO:0007669"/>
    <property type="project" value="InterPro"/>
</dbReference>